<comment type="caution">
    <text evidence="1">The sequence shown here is derived from an EMBL/GenBank/DDBJ whole genome shotgun (WGS) entry which is preliminary data.</text>
</comment>
<reference evidence="1" key="1">
    <citation type="submission" date="2023-04" db="EMBL/GenBank/DDBJ databases">
        <title>Black Yeasts Isolated from many extreme environments.</title>
        <authorList>
            <person name="Coleine C."/>
            <person name="Stajich J.E."/>
            <person name="Selbmann L."/>
        </authorList>
    </citation>
    <scope>NUCLEOTIDE SEQUENCE</scope>
    <source>
        <strain evidence="1">CCFEE 5312</strain>
    </source>
</reference>
<accession>A0AAJ0LUE7</accession>
<protein>
    <submittedName>
        <fullName evidence="1">Uncharacterized protein</fullName>
    </submittedName>
</protein>
<dbReference type="EMBL" id="JAWDJX010000007">
    <property type="protein sequence ID" value="KAK3055797.1"/>
    <property type="molecule type" value="Genomic_DNA"/>
</dbReference>
<evidence type="ECO:0000313" key="2">
    <source>
        <dbReference type="Proteomes" id="UP001271007"/>
    </source>
</evidence>
<evidence type="ECO:0000313" key="1">
    <source>
        <dbReference type="EMBL" id="KAK3055797.1"/>
    </source>
</evidence>
<keyword evidence="2" id="KW-1185">Reference proteome</keyword>
<name>A0AAJ0LUE7_9PEZI</name>
<dbReference type="AlphaFoldDB" id="A0AAJ0LUE7"/>
<organism evidence="1 2">
    <name type="scientific">Extremus antarcticus</name>
    <dbReference type="NCBI Taxonomy" id="702011"/>
    <lineage>
        <taxon>Eukaryota</taxon>
        <taxon>Fungi</taxon>
        <taxon>Dikarya</taxon>
        <taxon>Ascomycota</taxon>
        <taxon>Pezizomycotina</taxon>
        <taxon>Dothideomycetes</taxon>
        <taxon>Dothideomycetidae</taxon>
        <taxon>Mycosphaerellales</taxon>
        <taxon>Extremaceae</taxon>
        <taxon>Extremus</taxon>
    </lineage>
</organism>
<proteinExistence type="predicted"/>
<dbReference type="Proteomes" id="UP001271007">
    <property type="component" value="Unassembled WGS sequence"/>
</dbReference>
<gene>
    <name evidence="1" type="ORF">LTR09_003031</name>
</gene>
<sequence length="323" mass="35994">MLESIKTSILLGLYGLCSGDKRGYEFFEAFYADLAYSTKEYAETIASTSEAHAQHAQVVIVMRPPNMLWHGLRSIINNSAPDSELQMLHLRLKNAVNRNVTLPANDMQDSCMAPLAFLASNVWRAAYSRESAYPDQGTLEGALSMGKPDFAELACDDWLRGQSPHAVVDPSHLAIYHMMNIVMHANLTVLQTFAHAPSDSPHRVGDKSAVVPELRTWIHGRHYDIAQWHAERLISAVEGALPSNDSTASAPNLREERRLPFETPHVPYAIYYASLVLWCKDAILHLKSSSAQVKAPIVRGERLLLLHKVHVAQLLARVLDTIE</sequence>